<evidence type="ECO:0000313" key="6">
    <source>
        <dbReference type="EMBL" id="MCW3171216.1"/>
    </source>
</evidence>
<dbReference type="PROSITE" id="PS51128">
    <property type="entry name" value="ZF_DKSA_2"/>
    <property type="match status" value="1"/>
</dbReference>
<proteinExistence type="predicted"/>
<dbReference type="InterPro" id="IPR000962">
    <property type="entry name" value="Znf_DskA_TraR"/>
</dbReference>
<dbReference type="InterPro" id="IPR012783">
    <property type="entry name" value="Znf_C4_TraR"/>
</dbReference>
<keyword evidence="3" id="KW-0862">Zinc</keyword>
<feature type="domain" description="Zinc finger DksA/TraR C4-type" evidence="5">
    <location>
        <begin position="32"/>
        <end position="63"/>
    </location>
</feature>
<accession>A0ABT3I573</accession>
<gene>
    <name evidence="6" type="ORF">OHT75_01845</name>
</gene>
<evidence type="ECO:0000259" key="5">
    <source>
        <dbReference type="Pfam" id="PF01258"/>
    </source>
</evidence>
<reference evidence="6" key="1">
    <citation type="submission" date="2022-10" db="EMBL/GenBank/DDBJ databases">
        <title>Shewanella flava sp. nov, isolated from the estuary of the Fenhe River into the Yellow River.</title>
        <authorList>
            <person name="Li Y."/>
        </authorList>
    </citation>
    <scope>NUCLEOTIDE SEQUENCE</scope>
    <source>
        <strain evidence="6">FYR11-62</strain>
    </source>
</reference>
<dbReference type="PANTHER" id="PTHR38777">
    <property type="entry name" value="FELS-2 PROPHAGE PROTEIN"/>
    <property type="match status" value="1"/>
</dbReference>
<dbReference type="SUPFAM" id="SSF57716">
    <property type="entry name" value="Glucocorticoid receptor-like (DNA-binding domain)"/>
    <property type="match status" value="1"/>
</dbReference>
<evidence type="ECO:0000256" key="1">
    <source>
        <dbReference type="ARBA" id="ARBA00022723"/>
    </source>
</evidence>
<dbReference type="EMBL" id="JAPDMX010000002">
    <property type="protein sequence ID" value="MCW3171216.1"/>
    <property type="molecule type" value="Genomic_DNA"/>
</dbReference>
<evidence type="ECO:0000256" key="3">
    <source>
        <dbReference type="ARBA" id="ARBA00022833"/>
    </source>
</evidence>
<organism evidence="6 7">
    <name type="scientific">Shewanella subflava</name>
    <dbReference type="NCBI Taxonomy" id="2986476"/>
    <lineage>
        <taxon>Bacteria</taxon>
        <taxon>Pseudomonadati</taxon>
        <taxon>Pseudomonadota</taxon>
        <taxon>Gammaproteobacteria</taxon>
        <taxon>Alteromonadales</taxon>
        <taxon>Shewanellaceae</taxon>
        <taxon>Shewanella</taxon>
    </lineage>
</organism>
<dbReference type="PANTHER" id="PTHR38777:SF1">
    <property type="entry name" value="DNAK SUPPRESSOR PROTEIN"/>
    <property type="match status" value="1"/>
</dbReference>
<dbReference type="Gene3D" id="1.20.120.910">
    <property type="entry name" value="DksA, coiled-coil domain"/>
    <property type="match status" value="1"/>
</dbReference>
<keyword evidence="2" id="KW-0863">Zinc-finger</keyword>
<name>A0ABT3I573_9GAMM</name>
<sequence>MDDADRAGIEQERLEKAFLTKRTTPPSRPSATQCIECDVDIPQKRRQLLPGVQMCVECQTLSENKR</sequence>
<evidence type="ECO:0000256" key="2">
    <source>
        <dbReference type="ARBA" id="ARBA00022771"/>
    </source>
</evidence>
<evidence type="ECO:0000313" key="7">
    <source>
        <dbReference type="Proteomes" id="UP001163714"/>
    </source>
</evidence>
<evidence type="ECO:0000256" key="4">
    <source>
        <dbReference type="PROSITE-ProRule" id="PRU00510"/>
    </source>
</evidence>
<dbReference type="Pfam" id="PF01258">
    <property type="entry name" value="zf-dskA_traR"/>
    <property type="match status" value="1"/>
</dbReference>
<dbReference type="RefSeq" id="WP_264724683.1">
    <property type="nucleotide sequence ID" value="NZ_JAPDMX010000002.1"/>
</dbReference>
<keyword evidence="7" id="KW-1185">Reference proteome</keyword>
<dbReference type="Proteomes" id="UP001163714">
    <property type="component" value="Unassembled WGS sequence"/>
</dbReference>
<feature type="zinc finger region" description="dksA C4-type" evidence="4">
    <location>
        <begin position="34"/>
        <end position="58"/>
    </location>
</feature>
<comment type="caution">
    <text evidence="6">The sequence shown here is derived from an EMBL/GenBank/DDBJ whole genome shotgun (WGS) entry which is preliminary data.</text>
</comment>
<dbReference type="NCBIfam" id="TIGR02419">
    <property type="entry name" value="C4_traR_proteo"/>
    <property type="match status" value="1"/>
</dbReference>
<keyword evidence="1" id="KW-0479">Metal-binding</keyword>
<protein>
    <submittedName>
        <fullName evidence="6">TraR/DksA C4-type zinc finger protein</fullName>
    </submittedName>
</protein>